<evidence type="ECO:0000256" key="4">
    <source>
        <dbReference type="SAM" id="MobiDB-lite"/>
    </source>
</evidence>
<dbReference type="Gramene" id="Pp3c6_1310V3.3">
    <property type="protein sequence ID" value="Pp3c6_1310V3.3"/>
    <property type="gene ID" value="Pp3c6_1310"/>
</dbReference>
<keyword evidence="7" id="KW-1185">Reference proteome</keyword>
<reference evidence="6" key="3">
    <citation type="submission" date="2020-12" db="UniProtKB">
        <authorList>
            <consortium name="EnsemblPlants"/>
        </authorList>
    </citation>
    <scope>IDENTIFICATION</scope>
</reference>
<evidence type="ECO:0000313" key="6">
    <source>
        <dbReference type="EnsemblPlants" id="Pp3c6_1310V3.3"/>
    </source>
</evidence>
<reference evidence="6 7" key="1">
    <citation type="journal article" date="2008" name="Science">
        <title>The Physcomitrella genome reveals evolutionary insights into the conquest of land by plants.</title>
        <authorList>
            <person name="Rensing S."/>
            <person name="Lang D."/>
            <person name="Zimmer A."/>
            <person name="Terry A."/>
            <person name="Salamov A."/>
            <person name="Shapiro H."/>
            <person name="Nishiyama T."/>
            <person name="Perroud P.-F."/>
            <person name="Lindquist E."/>
            <person name="Kamisugi Y."/>
            <person name="Tanahashi T."/>
            <person name="Sakakibara K."/>
            <person name="Fujita T."/>
            <person name="Oishi K."/>
            <person name="Shin-I T."/>
            <person name="Kuroki Y."/>
            <person name="Toyoda A."/>
            <person name="Suzuki Y."/>
            <person name="Hashimoto A."/>
            <person name="Yamaguchi K."/>
            <person name="Sugano A."/>
            <person name="Kohara Y."/>
            <person name="Fujiyama A."/>
            <person name="Anterola A."/>
            <person name="Aoki S."/>
            <person name="Ashton N."/>
            <person name="Barbazuk W.B."/>
            <person name="Barker E."/>
            <person name="Bennetzen J."/>
            <person name="Bezanilla M."/>
            <person name="Blankenship R."/>
            <person name="Cho S.H."/>
            <person name="Dutcher S."/>
            <person name="Estelle M."/>
            <person name="Fawcett J.A."/>
            <person name="Gundlach H."/>
            <person name="Hanada K."/>
            <person name="Heyl A."/>
            <person name="Hicks K.A."/>
            <person name="Hugh J."/>
            <person name="Lohr M."/>
            <person name="Mayer K."/>
            <person name="Melkozernov A."/>
            <person name="Murata T."/>
            <person name="Nelson D."/>
            <person name="Pils B."/>
            <person name="Prigge M."/>
            <person name="Reiss B."/>
            <person name="Renner T."/>
            <person name="Rombauts S."/>
            <person name="Rushton P."/>
            <person name="Sanderfoot A."/>
            <person name="Schween G."/>
            <person name="Shiu S.-H."/>
            <person name="Stueber K."/>
            <person name="Theodoulou F.L."/>
            <person name="Tu H."/>
            <person name="Van de Peer Y."/>
            <person name="Verrier P.J."/>
            <person name="Waters E."/>
            <person name="Wood A."/>
            <person name="Yang L."/>
            <person name="Cove D."/>
            <person name="Cuming A."/>
            <person name="Hasebe M."/>
            <person name="Lucas S."/>
            <person name="Mishler D.B."/>
            <person name="Reski R."/>
            <person name="Grigoriev I."/>
            <person name="Quatrano R.S."/>
            <person name="Boore J.L."/>
        </authorList>
    </citation>
    <scope>NUCLEOTIDE SEQUENCE [LARGE SCALE GENOMIC DNA]</scope>
    <source>
        <strain evidence="6 7">cv. Gransden 2004</strain>
    </source>
</reference>
<sequence length="469" mass="53082">MHCLMISYFANAADRATPLKSVAPYQVDKMSYNNNNSSNVAIPVGFRFHPTDEELVGWYLHNRVTAPPPEPREDDQRIIRELDLYKHEPWDLAEVCKIPGDHSVNQNNWYFFSHKDKKYPTGNRANRATKAGFWKATGRDKCIQTRYSVGMRKTLVFYKGRAPHGQKTDWIMHEFRLDDGNQAFRGFDEAGAWVVCRVFRKTKNIKTKGDDTPSTSMEEDQHIALQPDITDSPEKFSSDGGEDGRDVDYPPTNMVPNHIANYDMHCKQELFPVNEFRNLHHNLPVHLDNHGIEAILPQSVAPHSLFRITAASTRSNYSAIHLPSSDFDQQMLQHMGTGSSAAGLFSPMPNNAYHAIIDDHPPRPHIRGMGYRNSSEILNGLAEFQSFGHPALQGDQTLTDVVSRPLERLQQLQQSTSDLLSTNSVHDVIHNFGMPSLSWQARPQSHFVEFCTNPDSINSHSSTFLSSGE</sequence>
<dbReference type="SUPFAM" id="SSF101941">
    <property type="entry name" value="NAC domain"/>
    <property type="match status" value="1"/>
</dbReference>
<name>A0A7I4FRK9_PHYPA</name>
<keyword evidence="1" id="KW-0805">Transcription regulation</keyword>
<dbReference type="GO" id="GO:0006355">
    <property type="term" value="P:regulation of DNA-templated transcription"/>
    <property type="evidence" value="ECO:0007669"/>
    <property type="project" value="InterPro"/>
</dbReference>
<gene>
    <name evidence="6" type="primary">LOC112283365</name>
</gene>
<feature type="compositionally biased region" description="Basic and acidic residues" evidence="4">
    <location>
        <begin position="232"/>
        <end position="247"/>
    </location>
</feature>
<dbReference type="InterPro" id="IPR036093">
    <property type="entry name" value="NAC_dom_sf"/>
</dbReference>
<dbReference type="EnsemblPlants" id="Pp3c6_1310V3.3">
    <property type="protein sequence ID" value="Pp3c6_1310V3.3"/>
    <property type="gene ID" value="Pp3c6_1310"/>
</dbReference>
<evidence type="ECO:0000256" key="2">
    <source>
        <dbReference type="ARBA" id="ARBA00023163"/>
    </source>
</evidence>
<evidence type="ECO:0000256" key="3">
    <source>
        <dbReference type="ARBA" id="ARBA00023242"/>
    </source>
</evidence>
<keyword evidence="2" id="KW-0804">Transcription</keyword>
<dbReference type="Gene3D" id="2.170.150.80">
    <property type="entry name" value="NAC domain"/>
    <property type="match status" value="1"/>
</dbReference>
<dbReference type="PANTHER" id="PTHR31744">
    <property type="entry name" value="PROTEIN CUP-SHAPED COTYLEDON 2-RELATED"/>
    <property type="match status" value="1"/>
</dbReference>
<evidence type="ECO:0000256" key="1">
    <source>
        <dbReference type="ARBA" id="ARBA00023015"/>
    </source>
</evidence>
<dbReference type="GO" id="GO:0003677">
    <property type="term" value="F:DNA binding"/>
    <property type="evidence" value="ECO:0007669"/>
    <property type="project" value="InterPro"/>
</dbReference>
<protein>
    <recommendedName>
        <fullName evidence="5">NAC domain-containing protein</fullName>
    </recommendedName>
</protein>
<dbReference type="Pfam" id="PF02365">
    <property type="entry name" value="NAM"/>
    <property type="match status" value="1"/>
</dbReference>
<dbReference type="Proteomes" id="UP000006727">
    <property type="component" value="Chromosome 6"/>
</dbReference>
<dbReference type="AlphaFoldDB" id="A0A7I4FRK9"/>
<keyword evidence="3" id="KW-0539">Nucleus</keyword>
<dbReference type="EMBL" id="ABEU02000006">
    <property type="status" value="NOT_ANNOTATED_CDS"/>
    <property type="molecule type" value="Genomic_DNA"/>
</dbReference>
<reference evidence="6 7" key="2">
    <citation type="journal article" date="2018" name="Plant J.">
        <title>The Physcomitrella patens chromosome-scale assembly reveals moss genome structure and evolution.</title>
        <authorList>
            <person name="Lang D."/>
            <person name="Ullrich K.K."/>
            <person name="Murat F."/>
            <person name="Fuchs J."/>
            <person name="Jenkins J."/>
            <person name="Haas F.B."/>
            <person name="Piednoel M."/>
            <person name="Gundlach H."/>
            <person name="Van Bel M."/>
            <person name="Meyberg R."/>
            <person name="Vives C."/>
            <person name="Morata J."/>
            <person name="Symeonidi A."/>
            <person name="Hiss M."/>
            <person name="Muchero W."/>
            <person name="Kamisugi Y."/>
            <person name="Saleh O."/>
            <person name="Blanc G."/>
            <person name="Decker E.L."/>
            <person name="van Gessel N."/>
            <person name="Grimwood J."/>
            <person name="Hayes R.D."/>
            <person name="Graham S.W."/>
            <person name="Gunter L.E."/>
            <person name="McDaniel S.F."/>
            <person name="Hoernstein S.N.W."/>
            <person name="Larsson A."/>
            <person name="Li F.W."/>
            <person name="Perroud P.F."/>
            <person name="Phillips J."/>
            <person name="Ranjan P."/>
            <person name="Rokshar D.S."/>
            <person name="Rothfels C.J."/>
            <person name="Schneider L."/>
            <person name="Shu S."/>
            <person name="Stevenson D.W."/>
            <person name="Thummler F."/>
            <person name="Tillich M."/>
            <person name="Villarreal Aguilar J.C."/>
            <person name="Widiez T."/>
            <person name="Wong G.K."/>
            <person name="Wymore A."/>
            <person name="Zhang Y."/>
            <person name="Zimmer A.D."/>
            <person name="Quatrano R.S."/>
            <person name="Mayer K.F.X."/>
            <person name="Goodstein D."/>
            <person name="Casacuberta J.M."/>
            <person name="Vandepoele K."/>
            <person name="Reski R."/>
            <person name="Cuming A.C."/>
            <person name="Tuskan G.A."/>
            <person name="Maumus F."/>
            <person name="Salse J."/>
            <person name="Schmutz J."/>
            <person name="Rensing S.A."/>
        </authorList>
    </citation>
    <scope>NUCLEOTIDE SEQUENCE [LARGE SCALE GENOMIC DNA]</scope>
    <source>
        <strain evidence="6 7">cv. Gransden 2004</strain>
    </source>
</reference>
<feature type="domain" description="NAC" evidence="5">
    <location>
        <begin position="42"/>
        <end position="201"/>
    </location>
</feature>
<accession>A0A7I4FRK9</accession>
<evidence type="ECO:0000259" key="5">
    <source>
        <dbReference type="PROSITE" id="PS51005"/>
    </source>
</evidence>
<dbReference type="InterPro" id="IPR003441">
    <property type="entry name" value="NAC-dom"/>
</dbReference>
<evidence type="ECO:0000313" key="7">
    <source>
        <dbReference type="Proteomes" id="UP000006727"/>
    </source>
</evidence>
<dbReference type="PROSITE" id="PS51005">
    <property type="entry name" value="NAC"/>
    <property type="match status" value="1"/>
</dbReference>
<dbReference type="InParanoid" id="A0A7I4FRK9"/>
<organism evidence="6 7">
    <name type="scientific">Physcomitrium patens</name>
    <name type="common">Spreading-leaved earth moss</name>
    <name type="synonym">Physcomitrella patens</name>
    <dbReference type="NCBI Taxonomy" id="3218"/>
    <lineage>
        <taxon>Eukaryota</taxon>
        <taxon>Viridiplantae</taxon>
        <taxon>Streptophyta</taxon>
        <taxon>Embryophyta</taxon>
        <taxon>Bryophyta</taxon>
        <taxon>Bryophytina</taxon>
        <taxon>Bryopsida</taxon>
        <taxon>Funariidae</taxon>
        <taxon>Funariales</taxon>
        <taxon>Funariaceae</taxon>
        <taxon>Physcomitrium</taxon>
    </lineage>
</organism>
<feature type="region of interest" description="Disordered" evidence="4">
    <location>
        <begin position="207"/>
        <end position="247"/>
    </location>
</feature>
<dbReference type="PANTHER" id="PTHR31744:SF221">
    <property type="entry name" value="NAC DOMAIN-CONTAINING PROTEIN 43-LIKE"/>
    <property type="match status" value="1"/>
</dbReference>
<proteinExistence type="predicted"/>